<name>A0A6P7F5P7_DIAVI</name>
<evidence type="ECO:0000256" key="9">
    <source>
        <dbReference type="ARBA" id="ARBA00023163"/>
    </source>
</evidence>
<evidence type="ECO:0000256" key="8">
    <source>
        <dbReference type="ARBA" id="ARBA00023125"/>
    </source>
</evidence>
<dbReference type="Pfam" id="PF05485">
    <property type="entry name" value="THAP"/>
    <property type="match status" value="1"/>
</dbReference>
<dbReference type="GO" id="GO:0043565">
    <property type="term" value="F:sequence-specific DNA binding"/>
    <property type="evidence" value="ECO:0007669"/>
    <property type="project" value="InterPro"/>
</dbReference>
<evidence type="ECO:0000256" key="10">
    <source>
        <dbReference type="ARBA" id="ARBA00023242"/>
    </source>
</evidence>
<evidence type="ECO:0000313" key="14">
    <source>
        <dbReference type="RefSeq" id="XP_028129093.1"/>
    </source>
</evidence>
<dbReference type="Gene3D" id="6.20.210.20">
    <property type="entry name" value="THAP domain"/>
    <property type="match status" value="1"/>
</dbReference>
<evidence type="ECO:0000259" key="13">
    <source>
        <dbReference type="PROSITE" id="PS50950"/>
    </source>
</evidence>
<evidence type="ECO:0000256" key="2">
    <source>
        <dbReference type="ARBA" id="ARBA00006177"/>
    </source>
</evidence>
<evidence type="ECO:0000256" key="3">
    <source>
        <dbReference type="ARBA" id="ARBA00022723"/>
    </source>
</evidence>
<comment type="subcellular location">
    <subcellularLocation>
        <location evidence="1">Nucleus</location>
        <location evidence="1">Nucleoplasm</location>
    </subcellularLocation>
</comment>
<keyword evidence="3" id="KW-0479">Metal-binding</keyword>
<dbReference type="InterPro" id="IPR026516">
    <property type="entry name" value="THAP1/10"/>
</dbReference>
<dbReference type="InParanoid" id="A0A6P7F5P7"/>
<dbReference type="PANTHER" id="PTHR46600:SF1">
    <property type="entry name" value="THAP DOMAIN-CONTAINING PROTEIN 1"/>
    <property type="match status" value="1"/>
</dbReference>
<dbReference type="KEGG" id="dvv:114325276"/>
<accession>A0A6P7F5P7</accession>
<dbReference type="OrthoDB" id="7312725at2759"/>
<keyword evidence="11" id="KW-0131">Cell cycle</keyword>
<evidence type="ECO:0000256" key="1">
    <source>
        <dbReference type="ARBA" id="ARBA00004642"/>
    </source>
</evidence>
<proteinExistence type="inferred from homology"/>
<dbReference type="PROSITE" id="PS50950">
    <property type="entry name" value="ZF_THAP"/>
    <property type="match status" value="1"/>
</dbReference>
<dbReference type="SMART" id="SM00980">
    <property type="entry name" value="THAP"/>
    <property type="match status" value="1"/>
</dbReference>
<gene>
    <name evidence="14" type="primary">LOC114325276</name>
</gene>
<evidence type="ECO:0000256" key="6">
    <source>
        <dbReference type="ARBA" id="ARBA00023015"/>
    </source>
</evidence>
<dbReference type="SMART" id="SM00692">
    <property type="entry name" value="DM3"/>
    <property type="match status" value="1"/>
</dbReference>
<keyword evidence="8 12" id="KW-0238">DNA-binding</keyword>
<keyword evidence="7" id="KW-0175">Coiled coil</keyword>
<keyword evidence="4 12" id="KW-0863">Zinc-finger</keyword>
<dbReference type="RefSeq" id="XP_028129093.1">
    <property type="nucleotide sequence ID" value="XM_028273292.1"/>
</dbReference>
<evidence type="ECO:0000256" key="7">
    <source>
        <dbReference type="ARBA" id="ARBA00023054"/>
    </source>
</evidence>
<dbReference type="PANTHER" id="PTHR46600">
    <property type="entry name" value="THAP DOMAIN-CONTAINING"/>
    <property type="match status" value="1"/>
</dbReference>
<comment type="similarity">
    <text evidence="2">Belongs to the THAP1 family.</text>
</comment>
<dbReference type="GO" id="GO:0005654">
    <property type="term" value="C:nucleoplasm"/>
    <property type="evidence" value="ECO:0007669"/>
    <property type="project" value="UniProtKB-SubCell"/>
</dbReference>
<dbReference type="InterPro" id="IPR038441">
    <property type="entry name" value="THAP_Znf_sf"/>
</dbReference>
<organism evidence="14">
    <name type="scientific">Diabrotica virgifera virgifera</name>
    <name type="common">western corn rootworm</name>
    <dbReference type="NCBI Taxonomy" id="50390"/>
    <lineage>
        <taxon>Eukaryota</taxon>
        <taxon>Metazoa</taxon>
        <taxon>Ecdysozoa</taxon>
        <taxon>Arthropoda</taxon>
        <taxon>Hexapoda</taxon>
        <taxon>Insecta</taxon>
        <taxon>Pterygota</taxon>
        <taxon>Neoptera</taxon>
        <taxon>Endopterygota</taxon>
        <taxon>Coleoptera</taxon>
        <taxon>Polyphaga</taxon>
        <taxon>Cucujiformia</taxon>
        <taxon>Chrysomeloidea</taxon>
        <taxon>Chrysomelidae</taxon>
        <taxon>Galerucinae</taxon>
        <taxon>Diabroticina</taxon>
        <taxon>Diabroticites</taxon>
        <taxon>Diabrotica</taxon>
    </lineage>
</organism>
<evidence type="ECO:0000256" key="11">
    <source>
        <dbReference type="ARBA" id="ARBA00023306"/>
    </source>
</evidence>
<dbReference type="GO" id="GO:0008270">
    <property type="term" value="F:zinc ion binding"/>
    <property type="evidence" value="ECO:0007669"/>
    <property type="project" value="UniProtKB-KW"/>
</dbReference>
<evidence type="ECO:0000256" key="12">
    <source>
        <dbReference type="PROSITE-ProRule" id="PRU00309"/>
    </source>
</evidence>
<feature type="domain" description="THAP-type" evidence="13">
    <location>
        <begin position="1"/>
        <end position="74"/>
    </location>
</feature>
<evidence type="ECO:0000256" key="5">
    <source>
        <dbReference type="ARBA" id="ARBA00022833"/>
    </source>
</evidence>
<evidence type="ECO:0000256" key="4">
    <source>
        <dbReference type="ARBA" id="ARBA00022771"/>
    </source>
</evidence>
<dbReference type="InterPro" id="IPR006612">
    <property type="entry name" value="THAP_Znf"/>
</dbReference>
<protein>
    <submittedName>
        <fullName evidence="14">THAP domain-containing protein 2-like</fullName>
    </submittedName>
</protein>
<sequence>MVESCSRCNRHKKKFHRIPMDPNRRKLWLYAIRRVNFIPSKTSVICEKHFTSEDYEVNVHRNRMLKKSGVPFVFDFPAHLKKEPKQGRILTRKHKELRIKHEKIHIIFHACHMIKLVRNALGNYGDLRYRAVLCESQQNFKLGIYLNKQKACSNPKLQ</sequence>
<dbReference type="AlphaFoldDB" id="A0A6P7F5P7"/>
<reference evidence="14" key="1">
    <citation type="submission" date="2025-08" db="UniProtKB">
        <authorList>
            <consortium name="RefSeq"/>
        </authorList>
    </citation>
    <scope>IDENTIFICATION</scope>
    <source>
        <tissue evidence="14">Whole insect</tissue>
    </source>
</reference>
<keyword evidence="10" id="KW-0539">Nucleus</keyword>
<keyword evidence="5" id="KW-0862">Zinc</keyword>
<keyword evidence="9" id="KW-0804">Transcription</keyword>
<keyword evidence="6" id="KW-0805">Transcription regulation</keyword>
<dbReference type="SUPFAM" id="SSF57716">
    <property type="entry name" value="Glucocorticoid receptor-like (DNA-binding domain)"/>
    <property type="match status" value="1"/>
</dbReference>